<reference evidence="2 3" key="1">
    <citation type="submission" date="2017-05" db="EMBL/GenBank/DDBJ databases">
        <authorList>
            <person name="Varghese N."/>
            <person name="Submissions S."/>
        </authorList>
    </citation>
    <scope>NUCLEOTIDE SEQUENCE [LARGE SCALE GENOMIC DNA]</scope>
    <source>
        <strain evidence="2 3">DSM 46834</strain>
    </source>
</reference>
<dbReference type="Gene3D" id="3.40.50.1000">
    <property type="entry name" value="HAD superfamily/HAD-like"/>
    <property type="match status" value="1"/>
</dbReference>
<organism evidence="2 3">
    <name type="scientific">Geodermatophilus aquaeductus</name>
    <dbReference type="NCBI Taxonomy" id="1564161"/>
    <lineage>
        <taxon>Bacteria</taxon>
        <taxon>Bacillati</taxon>
        <taxon>Actinomycetota</taxon>
        <taxon>Actinomycetes</taxon>
        <taxon>Geodermatophilales</taxon>
        <taxon>Geodermatophilaceae</taxon>
        <taxon>Geodermatophilus</taxon>
    </lineage>
</organism>
<dbReference type="PANTHER" id="PTHR43481:SF4">
    <property type="entry name" value="GLYCEROL-1-PHOSPHATE PHOSPHOHYDROLASE 1-RELATED"/>
    <property type="match status" value="1"/>
</dbReference>
<dbReference type="GO" id="GO:0050308">
    <property type="term" value="F:sugar-phosphatase activity"/>
    <property type="evidence" value="ECO:0007669"/>
    <property type="project" value="TreeGrafter"/>
</dbReference>
<sequence length="240" mass="24536">MTKDPAAPHHSQARGGSLQQGRSSDLTVPARGVLFDNDGVLVDSDAAVVTSWSRWAVEHDLDPAGVLAVVHGRRAADTVADLVTGPRRAEAAALIDRYELEDAETTPAVAGAAELLASLPREVWAVVTSGTPVLATARLRAAGLPLPGGMVTGHDVRTGKPDPEGYLLGARLLGLRPEETVVLEDAPAGIAAGRGAGARVVGVGERALGAGADVVVRDLTGLCWHDGVLTVPAGAVLRDG</sequence>
<dbReference type="Gene3D" id="1.10.150.240">
    <property type="entry name" value="Putative phosphatase, domain 2"/>
    <property type="match status" value="1"/>
</dbReference>
<dbReference type="EMBL" id="FXTJ01000002">
    <property type="protein sequence ID" value="SMO53550.1"/>
    <property type="molecule type" value="Genomic_DNA"/>
</dbReference>
<dbReference type="NCBIfam" id="TIGR01509">
    <property type="entry name" value="HAD-SF-IA-v3"/>
    <property type="match status" value="1"/>
</dbReference>
<dbReference type="SUPFAM" id="SSF56784">
    <property type="entry name" value="HAD-like"/>
    <property type="match status" value="1"/>
</dbReference>
<dbReference type="SFLD" id="SFLDG01129">
    <property type="entry name" value="C1.5:_HAD__Beta-PGM__Phosphata"/>
    <property type="match status" value="1"/>
</dbReference>
<dbReference type="Pfam" id="PF00702">
    <property type="entry name" value="Hydrolase"/>
    <property type="match status" value="1"/>
</dbReference>
<dbReference type="InterPro" id="IPR023214">
    <property type="entry name" value="HAD_sf"/>
</dbReference>
<feature type="region of interest" description="Disordered" evidence="1">
    <location>
        <begin position="1"/>
        <end position="24"/>
    </location>
</feature>
<dbReference type="PANTHER" id="PTHR43481">
    <property type="entry name" value="FRUCTOSE-1-PHOSPHATE PHOSPHATASE"/>
    <property type="match status" value="1"/>
</dbReference>
<evidence type="ECO:0000313" key="3">
    <source>
        <dbReference type="Proteomes" id="UP000317484"/>
    </source>
</evidence>
<gene>
    <name evidence="2" type="ORF">SAMN06273567_10274</name>
</gene>
<evidence type="ECO:0000313" key="2">
    <source>
        <dbReference type="EMBL" id="SMO53550.1"/>
    </source>
</evidence>
<keyword evidence="3" id="KW-1185">Reference proteome</keyword>
<proteinExistence type="predicted"/>
<dbReference type="InterPro" id="IPR006439">
    <property type="entry name" value="HAD-SF_hydro_IA"/>
</dbReference>
<evidence type="ECO:0000256" key="1">
    <source>
        <dbReference type="SAM" id="MobiDB-lite"/>
    </source>
</evidence>
<dbReference type="InterPro" id="IPR036412">
    <property type="entry name" value="HAD-like_sf"/>
</dbReference>
<dbReference type="SFLD" id="SFLDS00003">
    <property type="entry name" value="Haloacid_Dehalogenase"/>
    <property type="match status" value="1"/>
</dbReference>
<accession>A0A521C4B2</accession>
<dbReference type="Proteomes" id="UP000317484">
    <property type="component" value="Unassembled WGS sequence"/>
</dbReference>
<dbReference type="AlphaFoldDB" id="A0A521C4B2"/>
<dbReference type="InterPro" id="IPR023198">
    <property type="entry name" value="PGP-like_dom2"/>
</dbReference>
<dbReference type="InterPro" id="IPR051806">
    <property type="entry name" value="HAD-like_SPP"/>
</dbReference>
<name>A0A521C4B2_9ACTN</name>
<protein>
    <submittedName>
        <fullName evidence="2">Sugar-phosphatase</fullName>
    </submittedName>
</protein>